<dbReference type="PANTHER" id="PTHR31394:SF1">
    <property type="entry name" value="TRANSMEMBRANE PROTEIN 199"/>
    <property type="match status" value="1"/>
</dbReference>
<keyword evidence="6 8" id="KW-1133">Transmembrane helix</keyword>
<evidence type="ECO:0000256" key="4">
    <source>
        <dbReference type="ARBA" id="ARBA00022692"/>
    </source>
</evidence>
<evidence type="ECO:0000256" key="8">
    <source>
        <dbReference type="SAM" id="Phobius"/>
    </source>
</evidence>
<dbReference type="InterPro" id="IPR021013">
    <property type="entry name" value="ATPase_Vma12"/>
</dbReference>
<evidence type="ECO:0000256" key="3">
    <source>
        <dbReference type="ARBA" id="ARBA00019580"/>
    </source>
</evidence>
<dbReference type="Pfam" id="PF11712">
    <property type="entry name" value="Vma12"/>
    <property type="match status" value="1"/>
</dbReference>
<dbReference type="Proteomes" id="UP000007266">
    <property type="component" value="Linkage group 1"/>
</dbReference>
<dbReference type="GO" id="GO:0030133">
    <property type="term" value="C:transport vesicle"/>
    <property type="evidence" value="ECO:0007669"/>
    <property type="project" value="InterPro"/>
</dbReference>
<keyword evidence="4 8" id="KW-0812">Transmembrane</keyword>
<dbReference type="eggNOG" id="ENOG502RXKD">
    <property type="taxonomic scope" value="Eukaryota"/>
</dbReference>
<dbReference type="AlphaFoldDB" id="D6W8A4"/>
<proteinExistence type="inferred from homology"/>
<sequence>MFPQLSDIGTIWNRLFDHKSFLCGEIHFTLQEFELKRGETEVDNLFKVIENITDIKDTEIGRFKQTVDQVLPQTNNELQQALSVCSCFAELENKFKECDHLEAAKQQRKEDWESFMDYITTTYSEINSLTESVANILYKNKVKQDSNSKPADFKYLLTGEDRQFIKSLKLNSKIDITKLPLSEEAIIHKNDKLLNLQDLHWLYDYIQKENEGKADKKYLHILLEGSEIILPKNSEIPRNAELEKRCERLRASQQNKAYNNMTKNVDNVRRKHPEDTISYQMKQMNRHLIAIGQFIISVLAGFAFGFIGLELLLGSLDFGFRLLLGIICALTIALAELYFLAKKLNEDLKFETVAEAKKKGTKLD</sequence>
<dbReference type="Pfam" id="PF14942">
    <property type="entry name" value="Muted"/>
    <property type="match status" value="1"/>
</dbReference>
<dbReference type="InterPro" id="IPR017243">
    <property type="entry name" value="Bloc1s5"/>
</dbReference>
<dbReference type="PANTHER" id="PTHR31394">
    <property type="entry name" value="TRANSMEMBRANE PROTEIN 199"/>
    <property type="match status" value="1"/>
</dbReference>
<dbReference type="HOGENOM" id="CLU_051082_1_0_1"/>
<dbReference type="STRING" id="7070.D6W8A4"/>
<dbReference type="GO" id="GO:0005789">
    <property type="term" value="C:endoplasmic reticulum membrane"/>
    <property type="evidence" value="ECO:0007669"/>
    <property type="project" value="UniProtKB-SubCell"/>
</dbReference>
<evidence type="ECO:0000256" key="1">
    <source>
        <dbReference type="ARBA" id="ARBA00004477"/>
    </source>
</evidence>
<dbReference type="OMA" id="INMRNEN"/>
<feature type="transmembrane region" description="Helical" evidence="8">
    <location>
        <begin position="288"/>
        <end position="312"/>
    </location>
</feature>
<keyword evidence="7 8" id="KW-0472">Membrane</keyword>
<keyword evidence="5" id="KW-0256">Endoplasmic reticulum</keyword>
<protein>
    <recommendedName>
        <fullName evidence="3">Biogenesis of lysosome-related organelles complex 1 subunit 5</fullName>
    </recommendedName>
</protein>
<evidence type="ECO:0000256" key="2">
    <source>
        <dbReference type="ARBA" id="ARBA00010754"/>
    </source>
</evidence>
<reference evidence="9 10" key="2">
    <citation type="journal article" date="2010" name="Nucleic Acids Res.">
        <title>BeetleBase in 2010: revisions to provide comprehensive genomic information for Tribolium castaneum.</title>
        <authorList>
            <person name="Kim H.S."/>
            <person name="Murphy T."/>
            <person name="Xia J."/>
            <person name="Caragea D."/>
            <person name="Park Y."/>
            <person name="Beeman R.W."/>
            <person name="Lorenzen M.D."/>
            <person name="Butcher S."/>
            <person name="Manak J.R."/>
            <person name="Brown S.J."/>
        </authorList>
    </citation>
    <scope>GENOME REANNOTATION</scope>
    <source>
        <strain evidence="9 10">Georgia GA2</strain>
    </source>
</reference>
<dbReference type="PhylomeDB" id="D6W8A4"/>
<dbReference type="EMBL" id="KQ971307">
    <property type="protein sequence ID" value="EFA10919.1"/>
    <property type="molecule type" value="Genomic_DNA"/>
</dbReference>
<evidence type="ECO:0000256" key="6">
    <source>
        <dbReference type="ARBA" id="ARBA00022989"/>
    </source>
</evidence>
<organism evidence="9 10">
    <name type="scientific">Tribolium castaneum</name>
    <name type="common">Red flour beetle</name>
    <dbReference type="NCBI Taxonomy" id="7070"/>
    <lineage>
        <taxon>Eukaryota</taxon>
        <taxon>Metazoa</taxon>
        <taxon>Ecdysozoa</taxon>
        <taxon>Arthropoda</taxon>
        <taxon>Hexapoda</taxon>
        <taxon>Insecta</taxon>
        <taxon>Pterygota</taxon>
        <taxon>Neoptera</taxon>
        <taxon>Endopterygota</taxon>
        <taxon>Coleoptera</taxon>
        <taxon>Polyphaga</taxon>
        <taxon>Cucujiformia</taxon>
        <taxon>Tenebrionidae</taxon>
        <taxon>Tenebrionidae incertae sedis</taxon>
        <taxon>Tribolium</taxon>
    </lineage>
</organism>
<gene>
    <name evidence="9" type="primary">AUGUSTUS-3.0.2_01745</name>
    <name evidence="9" type="ORF">TcasGA2_TC001745</name>
</gene>
<name>D6W8A4_TRICA</name>
<evidence type="ECO:0000256" key="7">
    <source>
        <dbReference type="ARBA" id="ARBA00023136"/>
    </source>
</evidence>
<evidence type="ECO:0000313" key="10">
    <source>
        <dbReference type="Proteomes" id="UP000007266"/>
    </source>
</evidence>
<dbReference type="InParanoid" id="D6W8A4"/>
<comment type="similarity">
    <text evidence="2">Belongs to the BLOC1S5 family.</text>
</comment>
<dbReference type="GO" id="GO:0012505">
    <property type="term" value="C:endomembrane system"/>
    <property type="evidence" value="ECO:0000318"/>
    <property type="project" value="GO_Central"/>
</dbReference>
<evidence type="ECO:0000256" key="5">
    <source>
        <dbReference type="ARBA" id="ARBA00022824"/>
    </source>
</evidence>
<feature type="transmembrane region" description="Helical" evidence="8">
    <location>
        <begin position="318"/>
        <end position="340"/>
    </location>
</feature>
<dbReference type="GO" id="GO:0070072">
    <property type="term" value="P:vacuolar proton-transporting V-type ATPase complex assembly"/>
    <property type="evidence" value="ECO:0007669"/>
    <property type="project" value="InterPro"/>
</dbReference>
<comment type="subcellular location">
    <subcellularLocation>
        <location evidence="1">Endoplasmic reticulum membrane</location>
        <topology evidence="1">Multi-pass membrane protein</topology>
    </subcellularLocation>
</comment>
<dbReference type="GO" id="GO:0031083">
    <property type="term" value="C:BLOC-1 complex"/>
    <property type="evidence" value="ECO:0007669"/>
    <property type="project" value="InterPro"/>
</dbReference>
<keyword evidence="10" id="KW-1185">Reference proteome</keyword>
<evidence type="ECO:0000313" key="9">
    <source>
        <dbReference type="EMBL" id="EFA10919.1"/>
    </source>
</evidence>
<accession>D6W8A4</accession>
<reference evidence="9 10" key="1">
    <citation type="journal article" date="2008" name="Nature">
        <title>The genome of the model beetle and pest Tribolium castaneum.</title>
        <authorList>
            <consortium name="Tribolium Genome Sequencing Consortium"/>
            <person name="Richards S."/>
            <person name="Gibbs R.A."/>
            <person name="Weinstock G.M."/>
            <person name="Brown S.J."/>
            <person name="Denell R."/>
            <person name="Beeman R.W."/>
            <person name="Gibbs R."/>
            <person name="Beeman R.W."/>
            <person name="Brown S.J."/>
            <person name="Bucher G."/>
            <person name="Friedrich M."/>
            <person name="Grimmelikhuijzen C.J."/>
            <person name="Klingler M."/>
            <person name="Lorenzen M."/>
            <person name="Richards S."/>
            <person name="Roth S."/>
            <person name="Schroder R."/>
            <person name="Tautz D."/>
            <person name="Zdobnov E.M."/>
            <person name="Muzny D."/>
            <person name="Gibbs R.A."/>
            <person name="Weinstock G.M."/>
            <person name="Attaway T."/>
            <person name="Bell S."/>
            <person name="Buhay C.J."/>
            <person name="Chandrabose M.N."/>
            <person name="Chavez D."/>
            <person name="Clerk-Blankenburg K.P."/>
            <person name="Cree A."/>
            <person name="Dao M."/>
            <person name="Davis C."/>
            <person name="Chacko J."/>
            <person name="Dinh H."/>
            <person name="Dugan-Rocha S."/>
            <person name="Fowler G."/>
            <person name="Garner T.T."/>
            <person name="Garnes J."/>
            <person name="Gnirke A."/>
            <person name="Hawes A."/>
            <person name="Hernandez J."/>
            <person name="Hines S."/>
            <person name="Holder M."/>
            <person name="Hume J."/>
            <person name="Jhangiani S.N."/>
            <person name="Joshi V."/>
            <person name="Khan Z.M."/>
            <person name="Jackson L."/>
            <person name="Kovar C."/>
            <person name="Kowis A."/>
            <person name="Lee S."/>
            <person name="Lewis L.R."/>
            <person name="Margolis J."/>
            <person name="Morgan M."/>
            <person name="Nazareth L.V."/>
            <person name="Nguyen N."/>
            <person name="Okwuonu G."/>
            <person name="Parker D."/>
            <person name="Richards S."/>
            <person name="Ruiz S.J."/>
            <person name="Santibanez J."/>
            <person name="Savard J."/>
            <person name="Scherer S.E."/>
            <person name="Schneider B."/>
            <person name="Sodergren E."/>
            <person name="Tautz D."/>
            <person name="Vattahil S."/>
            <person name="Villasana D."/>
            <person name="White C.S."/>
            <person name="Wright R."/>
            <person name="Park Y."/>
            <person name="Beeman R.W."/>
            <person name="Lord J."/>
            <person name="Oppert B."/>
            <person name="Lorenzen M."/>
            <person name="Brown S."/>
            <person name="Wang L."/>
            <person name="Savard J."/>
            <person name="Tautz D."/>
            <person name="Richards S."/>
            <person name="Weinstock G."/>
            <person name="Gibbs R.A."/>
            <person name="Liu Y."/>
            <person name="Worley K."/>
            <person name="Weinstock G."/>
            <person name="Elsik C.G."/>
            <person name="Reese J.T."/>
            <person name="Elhaik E."/>
            <person name="Landan G."/>
            <person name="Graur D."/>
            <person name="Arensburger P."/>
            <person name="Atkinson P."/>
            <person name="Beeman R.W."/>
            <person name="Beidler J."/>
            <person name="Brown S.J."/>
            <person name="Demuth J.P."/>
            <person name="Drury D.W."/>
            <person name="Du Y.Z."/>
            <person name="Fujiwara H."/>
            <person name="Lorenzen M."/>
            <person name="Maselli V."/>
            <person name="Osanai M."/>
            <person name="Park Y."/>
            <person name="Robertson H.M."/>
            <person name="Tu Z."/>
            <person name="Wang J.J."/>
            <person name="Wang S."/>
            <person name="Richards S."/>
            <person name="Song H."/>
            <person name="Zhang L."/>
            <person name="Sodergren E."/>
            <person name="Werner D."/>
            <person name="Stanke M."/>
            <person name="Morgenstern B."/>
            <person name="Solovyev V."/>
            <person name="Kosarev P."/>
            <person name="Brown G."/>
            <person name="Chen H.C."/>
            <person name="Ermolaeva O."/>
            <person name="Hlavina W."/>
            <person name="Kapustin Y."/>
            <person name="Kiryutin B."/>
            <person name="Kitts P."/>
            <person name="Maglott D."/>
            <person name="Pruitt K."/>
            <person name="Sapojnikov V."/>
            <person name="Souvorov A."/>
            <person name="Mackey A.J."/>
            <person name="Waterhouse R.M."/>
            <person name="Wyder S."/>
            <person name="Zdobnov E.M."/>
            <person name="Zdobnov E.M."/>
            <person name="Wyder S."/>
            <person name="Kriventseva E.V."/>
            <person name="Kadowaki T."/>
            <person name="Bork P."/>
            <person name="Aranda M."/>
            <person name="Bao R."/>
            <person name="Beermann A."/>
            <person name="Berns N."/>
            <person name="Bolognesi R."/>
            <person name="Bonneton F."/>
            <person name="Bopp D."/>
            <person name="Brown S.J."/>
            <person name="Bucher G."/>
            <person name="Butts T."/>
            <person name="Chaumot A."/>
            <person name="Denell R.E."/>
            <person name="Ferrier D.E."/>
            <person name="Friedrich M."/>
            <person name="Gordon C.M."/>
            <person name="Jindra M."/>
            <person name="Klingler M."/>
            <person name="Lan Q."/>
            <person name="Lattorff H.M."/>
            <person name="Laudet V."/>
            <person name="von Levetsow C."/>
            <person name="Liu Z."/>
            <person name="Lutz R."/>
            <person name="Lynch J.A."/>
            <person name="da Fonseca R.N."/>
            <person name="Posnien N."/>
            <person name="Reuter R."/>
            <person name="Roth S."/>
            <person name="Savard J."/>
            <person name="Schinko J.B."/>
            <person name="Schmitt C."/>
            <person name="Schoppmeier M."/>
            <person name="Schroder R."/>
            <person name="Shippy T.D."/>
            <person name="Simonnet F."/>
            <person name="Marques-Souza H."/>
            <person name="Tautz D."/>
            <person name="Tomoyasu Y."/>
            <person name="Trauner J."/>
            <person name="Van der Zee M."/>
            <person name="Vervoort M."/>
            <person name="Wittkopp N."/>
            <person name="Wimmer E.A."/>
            <person name="Yang X."/>
            <person name="Jones A.K."/>
            <person name="Sattelle D.B."/>
            <person name="Ebert P.R."/>
            <person name="Nelson D."/>
            <person name="Scott J.G."/>
            <person name="Beeman R.W."/>
            <person name="Muthukrishnan S."/>
            <person name="Kramer K.J."/>
            <person name="Arakane Y."/>
            <person name="Beeman R.W."/>
            <person name="Zhu Q."/>
            <person name="Hogenkamp D."/>
            <person name="Dixit R."/>
            <person name="Oppert B."/>
            <person name="Jiang H."/>
            <person name="Zou Z."/>
            <person name="Marshall J."/>
            <person name="Elpidina E."/>
            <person name="Vinokurov K."/>
            <person name="Oppert C."/>
            <person name="Zou Z."/>
            <person name="Evans J."/>
            <person name="Lu Z."/>
            <person name="Zhao P."/>
            <person name="Sumathipala N."/>
            <person name="Altincicek B."/>
            <person name="Vilcinskas A."/>
            <person name="Williams M."/>
            <person name="Hultmark D."/>
            <person name="Hetru C."/>
            <person name="Jiang H."/>
            <person name="Grimmelikhuijzen C.J."/>
            <person name="Hauser F."/>
            <person name="Cazzamali G."/>
            <person name="Williamson M."/>
            <person name="Park Y."/>
            <person name="Li B."/>
            <person name="Tanaka Y."/>
            <person name="Predel R."/>
            <person name="Neupert S."/>
            <person name="Schachtner J."/>
            <person name="Verleyen P."/>
            <person name="Raible F."/>
            <person name="Bork P."/>
            <person name="Friedrich M."/>
            <person name="Walden K.K."/>
            <person name="Robertson H.M."/>
            <person name="Angeli S."/>
            <person name="Foret S."/>
            <person name="Bucher G."/>
            <person name="Schuetz S."/>
            <person name="Maleszka R."/>
            <person name="Wimmer E.A."/>
            <person name="Beeman R.W."/>
            <person name="Lorenzen M."/>
            <person name="Tomoyasu Y."/>
            <person name="Miller S.C."/>
            <person name="Grossmann D."/>
            <person name="Bucher G."/>
        </authorList>
    </citation>
    <scope>NUCLEOTIDE SEQUENCE [LARGE SCALE GENOMIC DNA]</scope>
    <source>
        <strain evidence="9 10">Georgia GA2</strain>
    </source>
</reference>